<evidence type="ECO:0000256" key="9">
    <source>
        <dbReference type="ARBA" id="ARBA00022840"/>
    </source>
</evidence>
<keyword evidence="9 15" id="KW-0067">ATP-binding</keyword>
<evidence type="ECO:0000256" key="10">
    <source>
        <dbReference type="ARBA" id="ARBA00022842"/>
    </source>
</evidence>
<reference evidence="20 21" key="1">
    <citation type="submission" date="2020-08" db="EMBL/GenBank/DDBJ databases">
        <title>Genome public.</title>
        <authorList>
            <person name="Liu C."/>
            <person name="Sun Q."/>
        </authorList>
    </citation>
    <scope>NUCLEOTIDE SEQUENCE [LARGE SCALE GENOMIC DNA]</scope>
    <source>
        <strain evidence="20 21">New-7</strain>
    </source>
</reference>
<evidence type="ECO:0000256" key="16">
    <source>
        <dbReference type="PROSITE-ProRule" id="PRU00209"/>
    </source>
</evidence>
<dbReference type="InterPro" id="IPR002547">
    <property type="entry name" value="tRNA-bd_dom"/>
</dbReference>
<dbReference type="Proteomes" id="UP000636891">
    <property type="component" value="Unassembled WGS sequence"/>
</dbReference>
<comment type="caution">
    <text evidence="20">The sequence shown here is derived from an EMBL/GenBank/DDBJ whole genome shotgun (WGS) entry which is preliminary data.</text>
</comment>
<dbReference type="SUPFAM" id="SSF56037">
    <property type="entry name" value="PheT/TilS domain"/>
    <property type="match status" value="1"/>
</dbReference>
<feature type="domain" description="FDX-ACB" evidence="18">
    <location>
        <begin position="727"/>
        <end position="820"/>
    </location>
</feature>
<dbReference type="PROSITE" id="PS50886">
    <property type="entry name" value="TRBD"/>
    <property type="match status" value="1"/>
</dbReference>
<dbReference type="InterPro" id="IPR036690">
    <property type="entry name" value="Fdx_antiC-bd_sf"/>
</dbReference>
<dbReference type="EMBL" id="JACOOK010000004">
    <property type="protein sequence ID" value="MBC5617181.1"/>
    <property type="molecule type" value="Genomic_DNA"/>
</dbReference>
<keyword evidence="8 15" id="KW-0547">Nucleotide-binding</keyword>
<feature type="binding site" evidence="15">
    <location>
        <position position="478"/>
    </location>
    <ligand>
        <name>Mg(2+)</name>
        <dbReference type="ChEBI" id="CHEBI:18420"/>
        <note>shared with alpha subunit</note>
    </ligand>
</feature>
<keyword evidence="4 15" id="KW-0963">Cytoplasm</keyword>
<evidence type="ECO:0000256" key="12">
    <source>
        <dbReference type="ARBA" id="ARBA00022917"/>
    </source>
</evidence>
<comment type="catalytic activity">
    <reaction evidence="14 15">
        <text>tRNA(Phe) + L-phenylalanine + ATP = L-phenylalanyl-tRNA(Phe) + AMP + diphosphate + H(+)</text>
        <dbReference type="Rhea" id="RHEA:19413"/>
        <dbReference type="Rhea" id="RHEA-COMP:9668"/>
        <dbReference type="Rhea" id="RHEA-COMP:9699"/>
        <dbReference type="ChEBI" id="CHEBI:15378"/>
        <dbReference type="ChEBI" id="CHEBI:30616"/>
        <dbReference type="ChEBI" id="CHEBI:33019"/>
        <dbReference type="ChEBI" id="CHEBI:58095"/>
        <dbReference type="ChEBI" id="CHEBI:78442"/>
        <dbReference type="ChEBI" id="CHEBI:78531"/>
        <dbReference type="ChEBI" id="CHEBI:456215"/>
        <dbReference type="EC" id="6.1.1.20"/>
    </reaction>
</comment>
<dbReference type="NCBIfam" id="TIGR00472">
    <property type="entry name" value="pheT_bact"/>
    <property type="match status" value="1"/>
</dbReference>
<evidence type="ECO:0000256" key="13">
    <source>
        <dbReference type="ARBA" id="ARBA00023146"/>
    </source>
</evidence>
<dbReference type="SMART" id="SM00896">
    <property type="entry name" value="FDX-ACB"/>
    <property type="match status" value="1"/>
</dbReference>
<dbReference type="SMART" id="SM00874">
    <property type="entry name" value="B5"/>
    <property type="match status" value="1"/>
</dbReference>
<dbReference type="SMART" id="SM00873">
    <property type="entry name" value="B3_4"/>
    <property type="match status" value="1"/>
</dbReference>
<dbReference type="InterPro" id="IPR004532">
    <property type="entry name" value="Phe-tRNA-ligase_IIc_bsu_bact"/>
</dbReference>
<feature type="domain" description="B5" evidence="19">
    <location>
        <begin position="415"/>
        <end position="491"/>
    </location>
</feature>
<evidence type="ECO:0000256" key="2">
    <source>
        <dbReference type="ARBA" id="ARBA00008653"/>
    </source>
</evidence>
<dbReference type="Pfam" id="PF01588">
    <property type="entry name" value="tRNA_bind"/>
    <property type="match status" value="1"/>
</dbReference>
<comment type="cofactor">
    <cofactor evidence="15">
        <name>Mg(2+)</name>
        <dbReference type="ChEBI" id="CHEBI:18420"/>
    </cofactor>
    <text evidence="15">Binds 2 magnesium ions per tetramer.</text>
</comment>
<dbReference type="InterPro" id="IPR045864">
    <property type="entry name" value="aa-tRNA-synth_II/BPL/LPL"/>
</dbReference>
<dbReference type="CDD" id="cd02796">
    <property type="entry name" value="tRNA_bind_bactPheRS"/>
    <property type="match status" value="1"/>
</dbReference>
<keyword evidence="5 16" id="KW-0820">tRNA-binding</keyword>
<dbReference type="SUPFAM" id="SSF46955">
    <property type="entry name" value="Putative DNA-binding domain"/>
    <property type="match status" value="1"/>
</dbReference>
<dbReference type="Pfam" id="PF03147">
    <property type="entry name" value="FDX-ACB"/>
    <property type="match status" value="1"/>
</dbReference>
<evidence type="ECO:0000256" key="7">
    <source>
        <dbReference type="ARBA" id="ARBA00022723"/>
    </source>
</evidence>
<keyword evidence="11 16" id="KW-0694">RNA-binding</keyword>
<dbReference type="InterPro" id="IPR012340">
    <property type="entry name" value="NA-bd_OB-fold"/>
</dbReference>
<dbReference type="Gene3D" id="2.40.50.140">
    <property type="entry name" value="Nucleic acid-binding proteins"/>
    <property type="match status" value="1"/>
</dbReference>
<keyword evidence="7 15" id="KW-0479">Metal-binding</keyword>
<feature type="binding site" evidence="15">
    <location>
        <position position="475"/>
    </location>
    <ligand>
        <name>Mg(2+)</name>
        <dbReference type="ChEBI" id="CHEBI:18420"/>
        <note>shared with alpha subunit</note>
    </ligand>
</feature>
<dbReference type="Gene3D" id="3.30.70.380">
    <property type="entry name" value="Ferrodoxin-fold anticodon-binding domain"/>
    <property type="match status" value="1"/>
</dbReference>
<dbReference type="Gene3D" id="3.30.56.10">
    <property type="match status" value="2"/>
</dbReference>
<keyword evidence="10 15" id="KW-0460">Magnesium</keyword>
<keyword evidence="21" id="KW-1185">Reference proteome</keyword>
<organism evidence="20 21">
    <name type="scientific">Alistipes hominis</name>
    <dbReference type="NCBI Taxonomy" id="2763015"/>
    <lineage>
        <taxon>Bacteria</taxon>
        <taxon>Pseudomonadati</taxon>
        <taxon>Bacteroidota</taxon>
        <taxon>Bacteroidia</taxon>
        <taxon>Bacteroidales</taxon>
        <taxon>Rikenellaceae</taxon>
        <taxon>Alistipes</taxon>
    </lineage>
</organism>
<feature type="binding site" evidence="15">
    <location>
        <position position="479"/>
    </location>
    <ligand>
        <name>Mg(2+)</name>
        <dbReference type="ChEBI" id="CHEBI:18420"/>
        <note>shared with alpha subunit</note>
    </ligand>
</feature>
<evidence type="ECO:0000259" key="18">
    <source>
        <dbReference type="PROSITE" id="PS51447"/>
    </source>
</evidence>
<dbReference type="Pfam" id="PF03483">
    <property type="entry name" value="B3_4"/>
    <property type="match status" value="1"/>
</dbReference>
<proteinExistence type="inferred from homology"/>
<evidence type="ECO:0000256" key="15">
    <source>
        <dbReference type="HAMAP-Rule" id="MF_00283"/>
    </source>
</evidence>
<comment type="subunit">
    <text evidence="3 15">Tetramer of two alpha and two beta subunits.</text>
</comment>
<keyword evidence="12 15" id="KW-0648">Protein biosynthesis</keyword>
<evidence type="ECO:0000256" key="8">
    <source>
        <dbReference type="ARBA" id="ARBA00022741"/>
    </source>
</evidence>
<dbReference type="RefSeq" id="WP_118656801.1">
    <property type="nucleotide sequence ID" value="NZ_JACOOK010000004.1"/>
</dbReference>
<evidence type="ECO:0000256" key="4">
    <source>
        <dbReference type="ARBA" id="ARBA00022490"/>
    </source>
</evidence>
<dbReference type="NCBIfam" id="NF045760">
    <property type="entry name" value="YtpR"/>
    <property type="match status" value="1"/>
</dbReference>
<dbReference type="GO" id="GO:0004826">
    <property type="term" value="F:phenylalanine-tRNA ligase activity"/>
    <property type="evidence" value="ECO:0007669"/>
    <property type="project" value="UniProtKB-EC"/>
</dbReference>
<dbReference type="SUPFAM" id="SSF50249">
    <property type="entry name" value="Nucleic acid-binding proteins"/>
    <property type="match status" value="1"/>
</dbReference>
<dbReference type="Pfam" id="PF03484">
    <property type="entry name" value="B5"/>
    <property type="match status" value="1"/>
</dbReference>
<dbReference type="Gene3D" id="3.30.930.10">
    <property type="entry name" value="Bira Bifunctional Protein, Domain 2"/>
    <property type="match status" value="1"/>
</dbReference>
<dbReference type="InterPro" id="IPR005121">
    <property type="entry name" value="Fdx_antiC-bd"/>
</dbReference>
<dbReference type="HAMAP" id="MF_00283">
    <property type="entry name" value="Phe_tRNA_synth_beta1"/>
    <property type="match status" value="1"/>
</dbReference>
<comment type="subcellular location">
    <subcellularLocation>
        <location evidence="1 15">Cytoplasm</location>
    </subcellularLocation>
</comment>
<dbReference type="InterPro" id="IPR005147">
    <property type="entry name" value="tRNA_synthase_B5-dom"/>
</dbReference>
<dbReference type="PANTHER" id="PTHR10947">
    <property type="entry name" value="PHENYLALANYL-TRNA SYNTHETASE BETA CHAIN AND LEUCINE-RICH REPEAT-CONTAINING PROTEIN 47"/>
    <property type="match status" value="1"/>
</dbReference>
<evidence type="ECO:0000256" key="14">
    <source>
        <dbReference type="ARBA" id="ARBA00049255"/>
    </source>
</evidence>
<gene>
    <name evidence="15" type="primary">pheT</name>
    <name evidence="20" type="ORF">H8S08_09165</name>
</gene>
<evidence type="ECO:0000313" key="21">
    <source>
        <dbReference type="Proteomes" id="UP000636891"/>
    </source>
</evidence>
<dbReference type="EC" id="6.1.1.20" evidence="15"/>
<evidence type="ECO:0000313" key="20">
    <source>
        <dbReference type="EMBL" id="MBC5617181.1"/>
    </source>
</evidence>
<name>A0ABR7CND8_9BACT</name>
<dbReference type="InterPro" id="IPR009061">
    <property type="entry name" value="DNA-bd_dom_put_sf"/>
</dbReference>
<keyword evidence="6 15" id="KW-0436">Ligase</keyword>
<dbReference type="PANTHER" id="PTHR10947:SF0">
    <property type="entry name" value="PHENYLALANINE--TRNA LIGASE BETA SUBUNIT"/>
    <property type="match status" value="1"/>
</dbReference>
<dbReference type="InterPro" id="IPR045060">
    <property type="entry name" value="Phe-tRNA-ligase_IIc_bsu"/>
</dbReference>
<evidence type="ECO:0000259" key="19">
    <source>
        <dbReference type="PROSITE" id="PS51483"/>
    </source>
</evidence>
<evidence type="ECO:0000256" key="1">
    <source>
        <dbReference type="ARBA" id="ARBA00004496"/>
    </source>
</evidence>
<evidence type="ECO:0000256" key="3">
    <source>
        <dbReference type="ARBA" id="ARBA00011209"/>
    </source>
</evidence>
<comment type="similarity">
    <text evidence="2 15">Belongs to the phenylalanyl-tRNA synthetase beta subunit family. Type 1 subfamily.</text>
</comment>
<evidence type="ECO:0000256" key="11">
    <source>
        <dbReference type="ARBA" id="ARBA00022884"/>
    </source>
</evidence>
<sequence>MKISLNWLKAYIKTNLNAEQISRTLTQIGLEVEGFEKAESIRGGLAGLVVGEVLTCDKHPDADKLHVTTVDLGDGQPTQIVCGAPNVAAGQKVVVATINAMLYPTGEENGFKIKKSKIRGVESFGMLCAEDEIGVGTSHEGIIVLPADVKAGTPAKEYFQLEDDYLLEIGLTPNRADAMSHYGVARDLAVYLKANDIPHELILPAVDAFGRDNDSKTIAVEVADSEAAPRYMGVTMTGIKIAPSPDWLQQRLRAIGINPKNNVVDITNFILHETGQPLHAFDAAKIKGDKIVVRTCPEGTPFVTLDGVERKLSAEDLMICNAEGPMCIAGVFGGLDSGVSDSTTEVFIESAYFNPVWIRKTAKRHGLSTDASFRYERGIDPDMTPYALRRAALLIRELAGGVVTSAVTDIYPVRIEPFRFEVSYDRIVRLIGKAIPETTVRKIIDALGVTIESERDGAWQVCVPPYRVDVRREADLVEDILRIYGYDNVEIPMHVNSTLSYAPKPNRDKLINMLSDTLSANGFLEIMSNSLTKAAYYENLSAYKAENCVQILNPLSNDLSVMRQTLLFNAMEAIQLNVNRRNGDLKIYEFGNCYSYDPAKAEEGGLAPYSQRAMVSMAITGADHAASWNVQSQPSTFYTLRSAAEKVLKKFGVDLNDATTEPLDSDLYAEAVRCKFNGRQPLLEMGVVSRKIRNLFDVKADVYYLELNFDALVKLTRNHTVTVSELPKYPEVKRDLALLVDKSVNFAQLRRIAFATEKKLLKSVSLFDVYEGDKLPEGKKSYALSFVLEDREKTLTDQVIDRTMGNLIREFERQAGAQIR</sequence>
<dbReference type="Gene3D" id="3.50.40.10">
    <property type="entry name" value="Phenylalanyl-trna Synthetase, Chain B, domain 3"/>
    <property type="match status" value="1"/>
</dbReference>
<dbReference type="InterPro" id="IPR005146">
    <property type="entry name" value="B3/B4_tRNA-bd"/>
</dbReference>
<dbReference type="Pfam" id="PF17759">
    <property type="entry name" value="tRNA_synthFbeta"/>
    <property type="match status" value="1"/>
</dbReference>
<dbReference type="SUPFAM" id="SSF54991">
    <property type="entry name" value="Anticodon-binding domain of PheRS"/>
    <property type="match status" value="1"/>
</dbReference>
<accession>A0ABR7CND8</accession>
<feature type="binding site" evidence="15">
    <location>
        <position position="469"/>
    </location>
    <ligand>
        <name>Mg(2+)</name>
        <dbReference type="ChEBI" id="CHEBI:18420"/>
        <note>shared with alpha subunit</note>
    </ligand>
</feature>
<dbReference type="SUPFAM" id="SSF55681">
    <property type="entry name" value="Class II aaRS and biotin synthetases"/>
    <property type="match status" value="1"/>
</dbReference>
<evidence type="ECO:0000259" key="17">
    <source>
        <dbReference type="PROSITE" id="PS50886"/>
    </source>
</evidence>
<dbReference type="InterPro" id="IPR033714">
    <property type="entry name" value="tRNA_bind_bactPheRS"/>
</dbReference>
<dbReference type="PROSITE" id="PS51447">
    <property type="entry name" value="FDX_ACB"/>
    <property type="match status" value="1"/>
</dbReference>
<protein>
    <recommendedName>
        <fullName evidence="15">Phenylalanine--tRNA ligase beta subunit</fullName>
        <ecNumber evidence="15">6.1.1.20</ecNumber>
    </recommendedName>
    <alternativeName>
        <fullName evidence="15">Phenylalanyl-tRNA synthetase beta subunit</fullName>
        <shortName evidence="15">PheRS</shortName>
    </alternativeName>
</protein>
<keyword evidence="13 15" id="KW-0030">Aminoacyl-tRNA synthetase</keyword>
<evidence type="ECO:0000256" key="6">
    <source>
        <dbReference type="ARBA" id="ARBA00022598"/>
    </source>
</evidence>
<dbReference type="InterPro" id="IPR041616">
    <property type="entry name" value="PheRS_beta_core"/>
</dbReference>
<dbReference type="PROSITE" id="PS51483">
    <property type="entry name" value="B5"/>
    <property type="match status" value="1"/>
</dbReference>
<dbReference type="InterPro" id="IPR020825">
    <property type="entry name" value="Phe-tRNA_synthase-like_B3/B4"/>
</dbReference>
<feature type="domain" description="TRNA-binding" evidence="17">
    <location>
        <begin position="42"/>
        <end position="156"/>
    </location>
</feature>
<evidence type="ECO:0000256" key="5">
    <source>
        <dbReference type="ARBA" id="ARBA00022555"/>
    </source>
</evidence>